<accession>A0ABP9DT47</accession>
<dbReference type="Proteomes" id="UP001501323">
    <property type="component" value="Unassembled WGS sequence"/>
</dbReference>
<sequence>MRSEHAPHPRRWLALWLAACLPLLLAGCATSGQMDALEKAQYAYSAAIRWGDFEGAWTLVDPEYREENPMTHLEFERYNQVQVSGYRDMASQVGEMVAAREIEIGLVNRHNMTTRSMRYTERWRYDPAAKTWWLTSGLPDFWAGE</sequence>
<feature type="signal peptide" evidence="1">
    <location>
        <begin position="1"/>
        <end position="31"/>
    </location>
</feature>
<comment type="caution">
    <text evidence="2">The sequence shown here is derived from an EMBL/GenBank/DDBJ whole genome shotgun (WGS) entry which is preliminary data.</text>
</comment>
<reference evidence="3" key="1">
    <citation type="journal article" date="2019" name="Int. J. Syst. Evol. Microbiol.">
        <title>The Global Catalogue of Microorganisms (GCM) 10K type strain sequencing project: providing services to taxonomists for standard genome sequencing and annotation.</title>
        <authorList>
            <consortium name="The Broad Institute Genomics Platform"/>
            <consortium name="The Broad Institute Genome Sequencing Center for Infectious Disease"/>
            <person name="Wu L."/>
            <person name="Ma J."/>
        </authorList>
    </citation>
    <scope>NUCLEOTIDE SEQUENCE [LARGE SCALE GENOMIC DNA]</scope>
    <source>
        <strain evidence="3">JCM 18392</strain>
    </source>
</reference>
<dbReference type="EMBL" id="BAABJY010000001">
    <property type="protein sequence ID" value="GAA4857582.1"/>
    <property type="molecule type" value="Genomic_DNA"/>
</dbReference>
<dbReference type="PROSITE" id="PS51257">
    <property type="entry name" value="PROKAR_LIPOPROTEIN"/>
    <property type="match status" value="1"/>
</dbReference>
<organism evidence="2 3">
    <name type="scientific">Luteimonas vadosa</name>
    <dbReference type="NCBI Taxonomy" id="1165507"/>
    <lineage>
        <taxon>Bacteria</taxon>
        <taxon>Pseudomonadati</taxon>
        <taxon>Pseudomonadota</taxon>
        <taxon>Gammaproteobacteria</taxon>
        <taxon>Lysobacterales</taxon>
        <taxon>Lysobacteraceae</taxon>
        <taxon>Luteimonas</taxon>
    </lineage>
</organism>
<dbReference type="RefSeq" id="WP_345294073.1">
    <property type="nucleotide sequence ID" value="NZ_BAABJY010000001.1"/>
</dbReference>
<feature type="chain" id="PRO_5046218295" evidence="1">
    <location>
        <begin position="32"/>
        <end position="145"/>
    </location>
</feature>
<protein>
    <submittedName>
        <fullName evidence="2">Uncharacterized protein</fullName>
    </submittedName>
</protein>
<evidence type="ECO:0000313" key="3">
    <source>
        <dbReference type="Proteomes" id="UP001501323"/>
    </source>
</evidence>
<evidence type="ECO:0000313" key="2">
    <source>
        <dbReference type="EMBL" id="GAA4857582.1"/>
    </source>
</evidence>
<gene>
    <name evidence="2" type="ORF">GCM10023332_06690</name>
</gene>
<evidence type="ECO:0000256" key="1">
    <source>
        <dbReference type="SAM" id="SignalP"/>
    </source>
</evidence>
<keyword evidence="3" id="KW-1185">Reference proteome</keyword>
<keyword evidence="1" id="KW-0732">Signal</keyword>
<name>A0ABP9DT47_9GAMM</name>
<proteinExistence type="predicted"/>